<dbReference type="InterPro" id="IPR058548">
    <property type="entry name" value="MlaB-like_STAS"/>
</dbReference>
<comment type="caution">
    <text evidence="2">The sequence shown here is derived from an EMBL/GenBank/DDBJ whole genome shotgun (WGS) entry which is preliminary data.</text>
</comment>
<organism evidence="2 3">
    <name type="scientific">Sphingomonas endophytica</name>
    <dbReference type="NCBI Taxonomy" id="869719"/>
    <lineage>
        <taxon>Bacteria</taxon>
        <taxon>Pseudomonadati</taxon>
        <taxon>Pseudomonadota</taxon>
        <taxon>Alphaproteobacteria</taxon>
        <taxon>Sphingomonadales</taxon>
        <taxon>Sphingomonadaceae</taxon>
        <taxon>Sphingomonas</taxon>
    </lineage>
</organism>
<dbReference type="EMBL" id="LDTB01000010">
    <property type="protein sequence ID" value="KTT74781.1"/>
    <property type="molecule type" value="Genomic_DNA"/>
</dbReference>
<proteinExistence type="predicted"/>
<sequence length="90" mass="9336">MPTIGVLADELSHAFASSEAIRLDLSDVTAPDLSLVQLVAAARIAARDGGHDFALAAPVDARFGALLVRAGFNTASADDAQFWFHGDAAQ</sequence>
<protein>
    <recommendedName>
        <fullName evidence="1">MlaB-like STAS domain-containing protein</fullName>
    </recommendedName>
</protein>
<accession>A0A147I781</accession>
<dbReference type="PATRIC" id="fig|869719.3.peg.273"/>
<dbReference type="AlphaFoldDB" id="A0A147I781"/>
<name>A0A147I781_9SPHN</name>
<feature type="domain" description="MlaB-like STAS" evidence="1">
    <location>
        <begin position="4"/>
        <end position="72"/>
    </location>
</feature>
<evidence type="ECO:0000313" key="2">
    <source>
        <dbReference type="EMBL" id="KTT74781.1"/>
    </source>
</evidence>
<gene>
    <name evidence="2" type="ORF">NS334_04470</name>
</gene>
<keyword evidence="3" id="KW-1185">Reference proteome</keyword>
<evidence type="ECO:0000259" key="1">
    <source>
        <dbReference type="Pfam" id="PF13466"/>
    </source>
</evidence>
<dbReference type="Pfam" id="PF13466">
    <property type="entry name" value="STAS_2"/>
    <property type="match status" value="1"/>
</dbReference>
<reference evidence="2 3" key="1">
    <citation type="journal article" date="2016" name="Front. Microbiol.">
        <title>Genomic Resource of Rice Seed Associated Bacteria.</title>
        <authorList>
            <person name="Midha S."/>
            <person name="Bansal K."/>
            <person name="Sharma S."/>
            <person name="Kumar N."/>
            <person name="Patil P.P."/>
            <person name="Chaudhry V."/>
            <person name="Patil P.B."/>
        </authorList>
    </citation>
    <scope>NUCLEOTIDE SEQUENCE [LARGE SCALE GENOMIC DNA]</scope>
    <source>
        <strain evidence="2 3">NS334</strain>
    </source>
</reference>
<dbReference type="Proteomes" id="UP000074310">
    <property type="component" value="Unassembled WGS sequence"/>
</dbReference>
<evidence type="ECO:0000313" key="3">
    <source>
        <dbReference type="Proteomes" id="UP000074310"/>
    </source>
</evidence>